<evidence type="ECO:0000256" key="1">
    <source>
        <dbReference type="SAM" id="MobiDB-lite"/>
    </source>
</evidence>
<name>A0A813IVJ4_POLGL</name>
<dbReference type="EMBL" id="CAJNNW010015069">
    <property type="protein sequence ID" value="CAE8657309.1"/>
    <property type="molecule type" value="Genomic_DNA"/>
</dbReference>
<comment type="caution">
    <text evidence="2">The sequence shown here is derived from an EMBL/GenBank/DDBJ whole genome shotgun (WGS) entry which is preliminary data.</text>
</comment>
<dbReference type="Proteomes" id="UP000626109">
    <property type="component" value="Unassembled WGS sequence"/>
</dbReference>
<gene>
    <name evidence="2" type="ORF">PGLA2088_LOCUS12742</name>
</gene>
<protein>
    <submittedName>
        <fullName evidence="2">Uncharacterized protein</fullName>
    </submittedName>
</protein>
<reference evidence="2" key="1">
    <citation type="submission" date="2021-02" db="EMBL/GenBank/DDBJ databases">
        <authorList>
            <person name="Dougan E. K."/>
            <person name="Rhodes N."/>
            <person name="Thang M."/>
            <person name="Chan C."/>
        </authorList>
    </citation>
    <scope>NUCLEOTIDE SEQUENCE</scope>
</reference>
<organism evidence="2 3">
    <name type="scientific">Polarella glacialis</name>
    <name type="common">Dinoflagellate</name>
    <dbReference type="NCBI Taxonomy" id="89957"/>
    <lineage>
        <taxon>Eukaryota</taxon>
        <taxon>Sar</taxon>
        <taxon>Alveolata</taxon>
        <taxon>Dinophyceae</taxon>
        <taxon>Suessiales</taxon>
        <taxon>Suessiaceae</taxon>
        <taxon>Polarella</taxon>
    </lineage>
</organism>
<sequence>VVFFDIRAASAAMEAFGSEGCMPGQQIGDRTVELEGDVGMKVNDLSSLSDVRTNPAGSLVLEFFDVRDATKYQQADHPDVSVSAWMEAGLWAKEEEPLGNKKKNKKKKNSSNNNNNKN</sequence>
<dbReference type="AlphaFoldDB" id="A0A813IVJ4"/>
<feature type="compositionally biased region" description="Basic residues" evidence="1">
    <location>
        <begin position="100"/>
        <end position="109"/>
    </location>
</feature>
<feature type="region of interest" description="Disordered" evidence="1">
    <location>
        <begin position="93"/>
        <end position="118"/>
    </location>
</feature>
<feature type="non-terminal residue" evidence="2">
    <location>
        <position position="1"/>
    </location>
</feature>
<proteinExistence type="predicted"/>
<accession>A0A813IVJ4</accession>
<evidence type="ECO:0000313" key="2">
    <source>
        <dbReference type="EMBL" id="CAE8657309.1"/>
    </source>
</evidence>
<evidence type="ECO:0000313" key="3">
    <source>
        <dbReference type="Proteomes" id="UP000626109"/>
    </source>
</evidence>